<evidence type="ECO:0000256" key="8">
    <source>
        <dbReference type="SAM" id="MobiDB-lite"/>
    </source>
</evidence>
<reference evidence="10 11" key="1">
    <citation type="submission" date="2024-03" db="EMBL/GenBank/DDBJ databases">
        <title>The genome assembly and annotation of the cricket Gryllus longicercus Weissman &amp; Gray.</title>
        <authorList>
            <person name="Szrajer S."/>
            <person name="Gray D."/>
            <person name="Ylla G."/>
        </authorList>
    </citation>
    <scope>NUCLEOTIDE SEQUENCE [LARGE SCALE GENOMIC DNA]</scope>
    <source>
        <strain evidence="10">DAG 2021-001</strain>
        <tissue evidence="10">Whole body minus gut</tissue>
    </source>
</reference>
<keyword evidence="11" id="KW-1185">Reference proteome</keyword>
<evidence type="ECO:0000259" key="9">
    <source>
        <dbReference type="PROSITE" id="PS50235"/>
    </source>
</evidence>
<dbReference type="InterPro" id="IPR018200">
    <property type="entry name" value="USP_CS"/>
</dbReference>
<dbReference type="SUPFAM" id="SSF54001">
    <property type="entry name" value="Cysteine proteinases"/>
    <property type="match status" value="1"/>
</dbReference>
<evidence type="ECO:0000313" key="10">
    <source>
        <dbReference type="EMBL" id="KAK7869967.1"/>
    </source>
</evidence>
<evidence type="ECO:0000256" key="1">
    <source>
        <dbReference type="ARBA" id="ARBA00000707"/>
    </source>
</evidence>
<gene>
    <name evidence="10" type="ORF">R5R35_013739</name>
</gene>
<comment type="caution">
    <text evidence="10">The sequence shown here is derived from an EMBL/GenBank/DDBJ whole genome shotgun (WGS) entry which is preliminary data.</text>
</comment>
<sequence>MASSIQEIAFLDLTDIDEVERDHLQQVLCTITPNLQLPWEVQNEEHCSSEFEPTPFVAPIPHPTLRGVFLPQPLYTTAPAAVAVGLVPSTAAEPPNGPAVGLVSPIDSLECNPGPIVASTTPPAGNQVQASGGVAGETGYPSENAPVQMLSVPPPASSVPPSTQPVMTSMYQVMGHTGMPLSNVYVGNVTANVNVHSFVGPPLTPYSPHISQQVYPTGEVAVPHETSGSPNATRNGLGQRRPRNSKPGSKRMEGQFGPRTPGVGHGHEVLPAMVESPTGPPFAQMVMVPPMHPAFHNPHFYQSPTQPHGTPHMPQHPSAQHATGAPFIVPLIHPVYNAFPPPAVYPASPNMVPTPVATTEHSSGITYQVNEGPTERMMPEGRETEVTVHEQQNLYENETPQLKNSINGEEKMSSYVHQDSDTESCTLASTVVVNNSNMATSTVVNEEYNKEISNSTELPLKMDKDVGNELVSGNCSGPDKTLPIECNTDVDILKVIPNVTKSPDVEIMTSVVEKQENSASAFPVPPKISPAEKPLCDLKPNGISSVPKQASEIPNATPKATSNSSPFTRPTVAENTTVQTPVASNREKTWASLFDKSSGSGLPSDGAMIIATGIAPGTAASKPLAAVRPFQNAVTVSGAGDMTRKTSDAASVTGDASKHFPQLGQSDLPAPSMANDPHLYRLGEFLSKYQLDHKAISLQPRGLTNRSNWCYINSTLQALLACPPFYNLMKSLSMPLRRSGKSSTPIIDSMVEFVNEFSPLSPVSRVNRKEKAQRKDDTIEVQVGAAFEPNYIYKMLSNIQSDTFKVEGRQEDAEEFFSCLLNALNDEMLELIKLVKDTSDSNISNGDVSNGDGANQSYEDDDDTEWKVMGKKNKGSVTRRAEFERTPVSDIFRGQLRSRVQRAGDYSDNVQPFFTLQLDIEKAQSVKEALDLLVGRDQLEGVTCSRTNQEVEAWQQVTLEELPLVLVLHLKWFNYKLDGCSKIVKTVEFPVDLKFEGKLMSSSNKYNLKQKQYKLFAVVYHDGKEATKGHYITDVYHVGYGGWVRYDDSSVKAIQETHMLHPRGSRVPYLLYYRRCDTIGSAAATPDKSR</sequence>
<dbReference type="Gene3D" id="3.90.70.10">
    <property type="entry name" value="Cysteine proteinases"/>
    <property type="match status" value="1"/>
</dbReference>
<dbReference type="GO" id="GO:0005829">
    <property type="term" value="C:cytosol"/>
    <property type="evidence" value="ECO:0007669"/>
    <property type="project" value="TreeGrafter"/>
</dbReference>
<keyword evidence="6" id="KW-0378">Hydrolase</keyword>
<dbReference type="PANTHER" id="PTHR24006:SF687">
    <property type="entry name" value="UBIQUITIN CARBOXYL-TERMINAL HYDROLASE 10"/>
    <property type="match status" value="1"/>
</dbReference>
<name>A0AAN9ZBU8_9ORTH</name>
<dbReference type="GO" id="GO:0010506">
    <property type="term" value="P:regulation of autophagy"/>
    <property type="evidence" value="ECO:0007669"/>
    <property type="project" value="TreeGrafter"/>
</dbReference>
<dbReference type="EMBL" id="JAZDUA010000066">
    <property type="protein sequence ID" value="KAK7869967.1"/>
    <property type="molecule type" value="Genomic_DNA"/>
</dbReference>
<organism evidence="10 11">
    <name type="scientific">Gryllus longicercus</name>
    <dbReference type="NCBI Taxonomy" id="2509291"/>
    <lineage>
        <taxon>Eukaryota</taxon>
        <taxon>Metazoa</taxon>
        <taxon>Ecdysozoa</taxon>
        <taxon>Arthropoda</taxon>
        <taxon>Hexapoda</taxon>
        <taxon>Insecta</taxon>
        <taxon>Pterygota</taxon>
        <taxon>Neoptera</taxon>
        <taxon>Polyneoptera</taxon>
        <taxon>Orthoptera</taxon>
        <taxon>Ensifera</taxon>
        <taxon>Gryllidea</taxon>
        <taxon>Grylloidea</taxon>
        <taxon>Gryllidae</taxon>
        <taxon>Gryllinae</taxon>
        <taxon>Gryllus</taxon>
    </lineage>
</organism>
<dbReference type="AlphaFoldDB" id="A0AAN9ZBU8"/>
<dbReference type="GO" id="GO:0016579">
    <property type="term" value="P:protein deubiquitination"/>
    <property type="evidence" value="ECO:0007669"/>
    <property type="project" value="InterPro"/>
</dbReference>
<evidence type="ECO:0000256" key="3">
    <source>
        <dbReference type="ARBA" id="ARBA00012759"/>
    </source>
</evidence>
<evidence type="ECO:0000256" key="2">
    <source>
        <dbReference type="ARBA" id="ARBA00005427"/>
    </source>
</evidence>
<dbReference type="Pfam" id="PF00443">
    <property type="entry name" value="UCH"/>
    <property type="match status" value="1"/>
</dbReference>
<dbReference type="GO" id="GO:0004843">
    <property type="term" value="F:cysteine-type deubiquitinase activity"/>
    <property type="evidence" value="ECO:0007669"/>
    <property type="project" value="UniProtKB-EC"/>
</dbReference>
<dbReference type="Proteomes" id="UP001378592">
    <property type="component" value="Unassembled WGS sequence"/>
</dbReference>
<dbReference type="PROSITE" id="PS00973">
    <property type="entry name" value="USP_2"/>
    <property type="match status" value="1"/>
</dbReference>
<comment type="similarity">
    <text evidence="2">Belongs to the peptidase C19 family. USP10 subfamily.</text>
</comment>
<feature type="domain" description="USP" evidence="9">
    <location>
        <begin position="701"/>
        <end position="1076"/>
    </location>
</feature>
<proteinExistence type="inferred from homology"/>
<feature type="region of interest" description="Disordered" evidence="8">
    <location>
        <begin position="221"/>
        <end position="265"/>
    </location>
</feature>
<dbReference type="GO" id="GO:0030330">
    <property type="term" value="P:DNA damage response, signal transduction by p53 class mediator"/>
    <property type="evidence" value="ECO:0007669"/>
    <property type="project" value="TreeGrafter"/>
</dbReference>
<evidence type="ECO:0000256" key="7">
    <source>
        <dbReference type="ARBA" id="ARBA00022807"/>
    </source>
</evidence>
<dbReference type="GO" id="GO:0006508">
    <property type="term" value="P:proteolysis"/>
    <property type="evidence" value="ECO:0007669"/>
    <property type="project" value="UniProtKB-KW"/>
</dbReference>
<dbReference type="PROSITE" id="PS50235">
    <property type="entry name" value="USP_3"/>
    <property type="match status" value="1"/>
</dbReference>
<dbReference type="PANTHER" id="PTHR24006">
    <property type="entry name" value="UBIQUITIN CARBOXYL-TERMINAL HYDROLASE"/>
    <property type="match status" value="1"/>
</dbReference>
<feature type="compositionally biased region" description="Polar residues" evidence="8">
    <location>
        <begin position="842"/>
        <end position="857"/>
    </location>
</feature>
<dbReference type="InterPro" id="IPR038765">
    <property type="entry name" value="Papain-like_cys_pep_sf"/>
</dbReference>
<feature type="region of interest" description="Disordered" evidence="8">
    <location>
        <begin position="547"/>
        <end position="571"/>
    </location>
</feature>
<evidence type="ECO:0000256" key="6">
    <source>
        <dbReference type="ARBA" id="ARBA00022801"/>
    </source>
</evidence>
<protein>
    <recommendedName>
        <fullName evidence="3">ubiquitinyl hydrolase 1</fullName>
        <ecNumber evidence="3">3.4.19.12</ecNumber>
    </recommendedName>
</protein>
<feature type="compositionally biased region" description="Polar residues" evidence="8">
    <location>
        <begin position="226"/>
        <end position="236"/>
    </location>
</feature>
<dbReference type="InterPro" id="IPR028889">
    <property type="entry name" value="USP"/>
</dbReference>
<evidence type="ECO:0000256" key="5">
    <source>
        <dbReference type="ARBA" id="ARBA00022786"/>
    </source>
</evidence>
<dbReference type="FunFam" id="3.90.70.10:FF:000092">
    <property type="entry name" value="Ubiquitin carboxyl-terminal hydrolase"/>
    <property type="match status" value="1"/>
</dbReference>
<keyword evidence="4" id="KW-0645">Protease</keyword>
<dbReference type="InterPro" id="IPR001394">
    <property type="entry name" value="Peptidase_C19_UCH"/>
</dbReference>
<evidence type="ECO:0000313" key="11">
    <source>
        <dbReference type="Proteomes" id="UP001378592"/>
    </source>
</evidence>
<keyword evidence="5" id="KW-0833">Ubl conjugation pathway</keyword>
<feature type="region of interest" description="Disordered" evidence="8">
    <location>
        <begin position="842"/>
        <end position="864"/>
    </location>
</feature>
<dbReference type="EC" id="3.4.19.12" evidence="3"/>
<comment type="catalytic activity">
    <reaction evidence="1">
        <text>Thiol-dependent hydrolysis of ester, thioester, amide, peptide and isopeptide bonds formed by the C-terminal Gly of ubiquitin (a 76-residue protein attached to proteins as an intracellular targeting signal).</text>
        <dbReference type="EC" id="3.4.19.12"/>
    </reaction>
</comment>
<evidence type="ECO:0000256" key="4">
    <source>
        <dbReference type="ARBA" id="ARBA00022670"/>
    </source>
</evidence>
<dbReference type="GO" id="GO:0005634">
    <property type="term" value="C:nucleus"/>
    <property type="evidence" value="ECO:0007669"/>
    <property type="project" value="TreeGrafter"/>
</dbReference>
<keyword evidence="7" id="KW-0788">Thiol protease</keyword>
<dbReference type="InterPro" id="IPR050164">
    <property type="entry name" value="Peptidase_C19"/>
</dbReference>
<accession>A0AAN9ZBU8</accession>